<dbReference type="EMBL" id="LKCW01000003">
    <property type="protein sequence ID" value="KPM46033.1"/>
    <property type="molecule type" value="Genomic_DNA"/>
</dbReference>
<accession>A0A0P7BPW4</accession>
<name>A0A0P7BPW4_9HYPO</name>
<proteinExistence type="predicted"/>
<reference evidence="1 2" key="1">
    <citation type="submission" date="2015-09" db="EMBL/GenBank/DDBJ databases">
        <title>Draft genome of a European isolate of the apple canker pathogen Neonectria ditissima.</title>
        <authorList>
            <person name="Gomez-Cortecero A."/>
            <person name="Harrison R.J."/>
            <person name="Armitage A.D."/>
        </authorList>
    </citation>
    <scope>NUCLEOTIDE SEQUENCE [LARGE SCALE GENOMIC DNA]</scope>
    <source>
        <strain evidence="1 2">R09/05</strain>
    </source>
</reference>
<evidence type="ECO:0000313" key="2">
    <source>
        <dbReference type="Proteomes" id="UP000050424"/>
    </source>
</evidence>
<gene>
    <name evidence="1" type="ORF">AK830_g411</name>
</gene>
<evidence type="ECO:0000313" key="1">
    <source>
        <dbReference type="EMBL" id="KPM46033.1"/>
    </source>
</evidence>
<dbReference type="Proteomes" id="UP000050424">
    <property type="component" value="Unassembled WGS sequence"/>
</dbReference>
<dbReference type="AlphaFoldDB" id="A0A0P7BPW4"/>
<organism evidence="1 2">
    <name type="scientific">Neonectria ditissima</name>
    <dbReference type="NCBI Taxonomy" id="78410"/>
    <lineage>
        <taxon>Eukaryota</taxon>
        <taxon>Fungi</taxon>
        <taxon>Dikarya</taxon>
        <taxon>Ascomycota</taxon>
        <taxon>Pezizomycotina</taxon>
        <taxon>Sordariomycetes</taxon>
        <taxon>Hypocreomycetidae</taxon>
        <taxon>Hypocreales</taxon>
        <taxon>Nectriaceae</taxon>
        <taxon>Neonectria</taxon>
    </lineage>
</organism>
<protein>
    <submittedName>
        <fullName evidence="1">Uncharacterized protein</fullName>
    </submittedName>
</protein>
<keyword evidence="2" id="KW-1185">Reference proteome</keyword>
<sequence>MNHFDIDTPDDVKLSPGAAQMKAWIERGDNEAGADKKSDYGKFPAYPTSFIVASDTVLEFKSTESNSMEMMKSLSTDSSVKASFGPWGVSGGASLKTDSSESAQKMEVRDGALRISFQAPQIIGWVSEILPQLPRRKDIKIGGLSSPPNRLFRL</sequence>
<comment type="caution">
    <text evidence="1">The sequence shown here is derived from an EMBL/GenBank/DDBJ whole genome shotgun (WGS) entry which is preliminary data.</text>
</comment>
<dbReference type="OrthoDB" id="3261350at2759"/>